<dbReference type="EMBL" id="VHSH01000005">
    <property type="protein sequence ID" value="TQV79211.1"/>
    <property type="molecule type" value="Genomic_DNA"/>
</dbReference>
<keyword evidence="2" id="KW-1185">Reference proteome</keyword>
<accession>A0A545TPY7</accession>
<name>A0A545TPY7_9PROT</name>
<proteinExistence type="predicted"/>
<gene>
    <name evidence="1" type="ORF">FKG95_16250</name>
</gene>
<dbReference type="RefSeq" id="WP_142897435.1">
    <property type="nucleotide sequence ID" value="NZ_ML660056.1"/>
</dbReference>
<evidence type="ECO:0000313" key="1">
    <source>
        <dbReference type="EMBL" id="TQV79211.1"/>
    </source>
</evidence>
<reference evidence="1 2" key="1">
    <citation type="submission" date="2019-06" db="EMBL/GenBank/DDBJ databases">
        <title>Whole genome sequence for Rhodospirillaceae sp. R148.</title>
        <authorList>
            <person name="Wang G."/>
        </authorList>
    </citation>
    <scope>NUCLEOTIDE SEQUENCE [LARGE SCALE GENOMIC DNA]</scope>
    <source>
        <strain evidence="1 2">R148</strain>
    </source>
</reference>
<organism evidence="1 2">
    <name type="scientific">Denitrobaculum tricleocarpae</name>
    <dbReference type="NCBI Taxonomy" id="2591009"/>
    <lineage>
        <taxon>Bacteria</taxon>
        <taxon>Pseudomonadati</taxon>
        <taxon>Pseudomonadota</taxon>
        <taxon>Alphaproteobacteria</taxon>
        <taxon>Rhodospirillales</taxon>
        <taxon>Rhodospirillaceae</taxon>
        <taxon>Denitrobaculum</taxon>
    </lineage>
</organism>
<comment type="caution">
    <text evidence="1">The sequence shown here is derived from an EMBL/GenBank/DDBJ whole genome shotgun (WGS) entry which is preliminary data.</text>
</comment>
<dbReference type="Proteomes" id="UP000315252">
    <property type="component" value="Unassembled WGS sequence"/>
</dbReference>
<evidence type="ECO:0000313" key="2">
    <source>
        <dbReference type="Proteomes" id="UP000315252"/>
    </source>
</evidence>
<sequence length="95" mass="10795">MTGEWIDRLSRRGQITFRQPETGKNCSTGRALVLFFADRIDLDHGRQFSLPLRSRRCFTFVLEAALQAKVLQLQIILDRNRGSGVSWGELFGATP</sequence>
<dbReference type="AlphaFoldDB" id="A0A545TPY7"/>
<protein>
    <submittedName>
        <fullName evidence="1">Uncharacterized protein</fullName>
    </submittedName>
</protein>